<organism evidence="2 3">
    <name type="scientific">Tetrabaena socialis</name>
    <dbReference type="NCBI Taxonomy" id="47790"/>
    <lineage>
        <taxon>Eukaryota</taxon>
        <taxon>Viridiplantae</taxon>
        <taxon>Chlorophyta</taxon>
        <taxon>core chlorophytes</taxon>
        <taxon>Chlorophyceae</taxon>
        <taxon>CS clade</taxon>
        <taxon>Chlamydomonadales</taxon>
        <taxon>Tetrabaenaceae</taxon>
        <taxon>Tetrabaena</taxon>
    </lineage>
</organism>
<name>A0A2J8A014_9CHLO</name>
<dbReference type="EMBL" id="PGGS01000275">
    <property type="protein sequence ID" value="PNH05863.1"/>
    <property type="molecule type" value="Genomic_DNA"/>
</dbReference>
<proteinExistence type="predicted"/>
<dbReference type="InterPro" id="IPR058543">
    <property type="entry name" value="Beta-prop_RSE1/DDB1/CPSF1_2nd"/>
</dbReference>
<sequence length="127" mass="13704">MDDTSSSTGSGGPLKWYAVSCGWIMTCRDTVSRVTTPGADRATEGGLFLHVGLQNGLLVRSEVDRISGQLADSRTRLLGTKPPKLFAASVRGTRCMLALSSRPWLGYNDQGRFNMSPLSYEALDFAA</sequence>
<dbReference type="InterPro" id="IPR015943">
    <property type="entry name" value="WD40/YVTN_repeat-like_dom_sf"/>
</dbReference>
<keyword evidence="3" id="KW-1185">Reference proteome</keyword>
<comment type="caution">
    <text evidence="2">The sequence shown here is derived from an EMBL/GenBank/DDBJ whole genome shotgun (WGS) entry which is preliminary data.</text>
</comment>
<reference evidence="2 3" key="1">
    <citation type="journal article" date="2017" name="Mol. Biol. Evol.">
        <title>The 4-celled Tetrabaena socialis nuclear genome reveals the essential components for genetic control of cell number at the origin of multicellularity in the volvocine lineage.</title>
        <authorList>
            <person name="Featherston J."/>
            <person name="Arakaki Y."/>
            <person name="Hanschen E.R."/>
            <person name="Ferris P.J."/>
            <person name="Michod R.E."/>
            <person name="Olson B.J.S.C."/>
            <person name="Nozaki H."/>
            <person name="Durand P.M."/>
        </authorList>
    </citation>
    <scope>NUCLEOTIDE SEQUENCE [LARGE SCALE GENOMIC DNA]</scope>
    <source>
        <strain evidence="2 3">NIES-571</strain>
    </source>
</reference>
<evidence type="ECO:0000313" key="2">
    <source>
        <dbReference type="EMBL" id="PNH05863.1"/>
    </source>
</evidence>
<dbReference type="Gene3D" id="2.130.10.10">
    <property type="entry name" value="YVTN repeat-like/Quinoprotein amine dehydrogenase"/>
    <property type="match status" value="1"/>
</dbReference>
<feature type="domain" description="RSE1/DDB1/CPSF1 second beta-propeller" evidence="1">
    <location>
        <begin position="44"/>
        <end position="125"/>
    </location>
</feature>
<dbReference type="Proteomes" id="UP000236333">
    <property type="component" value="Unassembled WGS sequence"/>
</dbReference>
<evidence type="ECO:0000259" key="1">
    <source>
        <dbReference type="Pfam" id="PF23726"/>
    </source>
</evidence>
<accession>A0A2J8A014</accession>
<evidence type="ECO:0000313" key="3">
    <source>
        <dbReference type="Proteomes" id="UP000236333"/>
    </source>
</evidence>
<dbReference type="OrthoDB" id="1041414at2759"/>
<dbReference type="Pfam" id="PF23726">
    <property type="entry name" value="Beta-prop_RSE1_2nd"/>
    <property type="match status" value="1"/>
</dbReference>
<protein>
    <submittedName>
        <fullName evidence="2">Splicing factor 3B subunit 3</fullName>
    </submittedName>
</protein>
<feature type="non-terminal residue" evidence="2">
    <location>
        <position position="127"/>
    </location>
</feature>
<gene>
    <name evidence="2" type="ORF">TSOC_007842</name>
</gene>
<dbReference type="AlphaFoldDB" id="A0A2J8A014"/>